<keyword evidence="11 14" id="KW-0819">tRNA processing</keyword>
<keyword evidence="8 14" id="KW-0489">Methyltransferase</keyword>
<dbReference type="GO" id="GO:0106059">
    <property type="term" value="F:tRNA (cytidine(56)-2'-O)-methyltransferase activity"/>
    <property type="evidence" value="ECO:0007669"/>
    <property type="project" value="UniProtKB-EC"/>
</dbReference>
<evidence type="ECO:0000313" key="16">
    <source>
        <dbReference type="EMBL" id="RBQ22344.1"/>
    </source>
</evidence>
<dbReference type="GO" id="GO:0005737">
    <property type="term" value="C:cytoplasm"/>
    <property type="evidence" value="ECO:0007669"/>
    <property type="project" value="UniProtKB-SubCell"/>
</dbReference>
<accession>A0A366M9S1</accession>
<evidence type="ECO:0000256" key="15">
    <source>
        <dbReference type="SAM" id="Phobius"/>
    </source>
</evidence>
<comment type="subunit">
    <text evidence="4 14">Homodimer.</text>
</comment>
<dbReference type="SUPFAM" id="SSF75217">
    <property type="entry name" value="alpha/beta knot"/>
    <property type="match status" value="1"/>
</dbReference>
<sequence length="224" mass="25778">MKLKSILNLIIKLIVKLIVKLIIKLINKLIKKYYIYNNLLFVILMNINVLRLDHRSKRDARITTHVCLTSRAFGASKIYLSGEEDEKLMKNVEDVVERWGGNFEIAYKKSYMNLIEEWQKNGGEVIHLTMYGSQVQDVIGEIRESPKDKLIIIGGSRVPTKVYKKSDYNVSVTKQPHSEVSSLAVFQHMLMDGSEFNLEFDGAVFEVIPTAESKRVNINEEKNK</sequence>
<evidence type="ECO:0000256" key="2">
    <source>
        <dbReference type="ARBA" id="ARBA00004496"/>
    </source>
</evidence>
<dbReference type="Gene3D" id="3.40.1280.10">
    <property type="match status" value="1"/>
</dbReference>
<dbReference type="EMBL" id="NIZT01000070">
    <property type="protein sequence ID" value="RBQ22344.1"/>
    <property type="molecule type" value="Genomic_DNA"/>
</dbReference>
<evidence type="ECO:0000256" key="12">
    <source>
        <dbReference type="ARBA" id="ARBA00029826"/>
    </source>
</evidence>
<evidence type="ECO:0000256" key="10">
    <source>
        <dbReference type="ARBA" id="ARBA00022691"/>
    </source>
</evidence>
<dbReference type="Pfam" id="PF01994">
    <property type="entry name" value="Trm56"/>
    <property type="match status" value="1"/>
</dbReference>
<feature type="transmembrane region" description="Helical" evidence="15">
    <location>
        <begin position="33"/>
        <end position="52"/>
    </location>
</feature>
<comment type="subcellular location">
    <subcellularLocation>
        <location evidence="2 14">Cytoplasm</location>
    </subcellularLocation>
</comment>
<dbReference type="CDD" id="cd18083">
    <property type="entry name" value="aTrm56-like"/>
    <property type="match status" value="1"/>
</dbReference>
<evidence type="ECO:0000256" key="6">
    <source>
        <dbReference type="ARBA" id="ARBA00013709"/>
    </source>
</evidence>
<reference evidence="16 17" key="1">
    <citation type="submission" date="2018-06" db="EMBL/GenBank/DDBJ databases">
        <title>Genomic insight into two independent archaeal endosymbiosis events.</title>
        <authorList>
            <person name="Lind A.E."/>
            <person name="Lewis W.H."/>
            <person name="Spang A."/>
            <person name="Guy L."/>
            <person name="Embley M.T."/>
            <person name="Ettema T.J.G."/>
        </authorList>
    </citation>
    <scope>NUCLEOTIDE SEQUENCE [LARGE SCALE GENOMIC DNA]</scope>
    <source>
        <strain evidence="16">NOE</strain>
    </source>
</reference>
<keyword evidence="7 14" id="KW-0963">Cytoplasm</keyword>
<evidence type="ECO:0000256" key="4">
    <source>
        <dbReference type="ARBA" id="ARBA00011738"/>
    </source>
</evidence>
<dbReference type="AlphaFoldDB" id="A0A366M9S1"/>
<evidence type="ECO:0000256" key="14">
    <source>
        <dbReference type="HAMAP-Rule" id="MF_00077"/>
    </source>
</evidence>
<dbReference type="GO" id="GO:0002128">
    <property type="term" value="P:tRNA nucleoside ribose methylation"/>
    <property type="evidence" value="ECO:0007669"/>
    <property type="project" value="UniProtKB-UniRule"/>
</dbReference>
<evidence type="ECO:0000256" key="5">
    <source>
        <dbReference type="ARBA" id="ARBA00012624"/>
    </source>
</evidence>
<organism evidence="16 17">
    <name type="scientific">Candidatus Methanobinarius endosymbioticus</name>
    <dbReference type="NCBI Taxonomy" id="2006182"/>
    <lineage>
        <taxon>Archaea</taxon>
        <taxon>Methanobacteriati</taxon>
        <taxon>Methanobacteriota</taxon>
        <taxon>Methanomada group</taxon>
        <taxon>Methanobacteria</taxon>
        <taxon>Methanobacteriales</taxon>
        <taxon>Methanobacteriaceae</taxon>
        <taxon>Candidatus Methanobinarius</taxon>
    </lineage>
</organism>
<evidence type="ECO:0000313" key="17">
    <source>
        <dbReference type="Proteomes" id="UP000253099"/>
    </source>
</evidence>
<feature type="binding site" evidence="14">
    <location>
        <position position="128"/>
    </location>
    <ligand>
        <name>S-adenosyl-L-methionine</name>
        <dbReference type="ChEBI" id="CHEBI:59789"/>
    </ligand>
</feature>
<protein>
    <recommendedName>
        <fullName evidence="6 14">tRNA (cytidine(56)-2'-O)-methyltransferase</fullName>
        <ecNumber evidence="5 14">2.1.1.206</ecNumber>
    </recommendedName>
    <alternativeName>
        <fullName evidence="12 14">tRNA ribose 2'-O-methyltransferase aTrm56</fullName>
    </alternativeName>
</protein>
<dbReference type="InterPro" id="IPR029026">
    <property type="entry name" value="tRNA_m1G_MTases_N"/>
</dbReference>
<evidence type="ECO:0000256" key="11">
    <source>
        <dbReference type="ARBA" id="ARBA00022694"/>
    </source>
</evidence>
<dbReference type="HAMAP" id="MF_00077">
    <property type="entry name" value="tRNA_methyltr_aTrm56"/>
    <property type="match status" value="1"/>
</dbReference>
<keyword evidence="9 14" id="KW-0808">Transferase</keyword>
<keyword evidence="15" id="KW-0472">Membrane</keyword>
<dbReference type="InterPro" id="IPR029028">
    <property type="entry name" value="Alpha/beta_knot_MTases"/>
</dbReference>
<dbReference type="InterPro" id="IPR002845">
    <property type="entry name" value="tRNA_mtfrase_aTrm56"/>
</dbReference>
<dbReference type="PANTHER" id="PTHR42197:SF1">
    <property type="entry name" value="TRNA (CYTIDINE(56)-2'-O)-METHYLTRANSFERASE"/>
    <property type="match status" value="1"/>
</dbReference>
<evidence type="ECO:0000256" key="3">
    <source>
        <dbReference type="ARBA" id="ARBA00010324"/>
    </source>
</evidence>
<dbReference type="EC" id="2.1.1.206" evidence="5 14"/>
<dbReference type="Proteomes" id="UP000253099">
    <property type="component" value="Unassembled WGS sequence"/>
</dbReference>
<proteinExistence type="inferred from homology"/>
<gene>
    <name evidence="16" type="ORF">ALNOE001_20870</name>
</gene>
<feature type="transmembrane region" description="Helical" evidence="15">
    <location>
        <begin position="7"/>
        <end position="27"/>
    </location>
</feature>
<evidence type="ECO:0000256" key="9">
    <source>
        <dbReference type="ARBA" id="ARBA00022679"/>
    </source>
</evidence>
<comment type="caution">
    <text evidence="16">The sequence shown here is derived from an EMBL/GenBank/DDBJ whole genome shotgun (WGS) entry which is preliminary data.</text>
</comment>
<keyword evidence="17" id="KW-1185">Reference proteome</keyword>
<keyword evidence="15" id="KW-1133">Transmembrane helix</keyword>
<evidence type="ECO:0000256" key="1">
    <source>
        <dbReference type="ARBA" id="ARBA00003959"/>
    </source>
</evidence>
<evidence type="ECO:0000256" key="8">
    <source>
        <dbReference type="ARBA" id="ARBA00022603"/>
    </source>
</evidence>
<name>A0A366M9S1_9EURY</name>
<comment type="similarity">
    <text evidence="3 14">Belongs to the aTrm56 family.</text>
</comment>
<keyword evidence="15" id="KW-0812">Transmembrane</keyword>
<comment type="catalytic activity">
    <reaction evidence="13 14">
        <text>cytidine(56) in tRNA + S-adenosyl-L-methionine = 2'-O-methylcytidine(56) in tRNA + S-adenosyl-L-homocysteine + H(+)</text>
        <dbReference type="Rhea" id="RHEA:42968"/>
        <dbReference type="Rhea" id="RHEA-COMP:10308"/>
        <dbReference type="Rhea" id="RHEA-COMP:10309"/>
        <dbReference type="ChEBI" id="CHEBI:15378"/>
        <dbReference type="ChEBI" id="CHEBI:57856"/>
        <dbReference type="ChEBI" id="CHEBI:59789"/>
        <dbReference type="ChEBI" id="CHEBI:74495"/>
        <dbReference type="ChEBI" id="CHEBI:82748"/>
        <dbReference type="EC" id="2.1.1.206"/>
    </reaction>
</comment>
<comment type="function">
    <text evidence="1 14">Specifically catalyzes the AdoMet-dependent 2'-O-ribose methylation of cytidine at position 56 in tRNAs.</text>
</comment>
<evidence type="ECO:0000256" key="7">
    <source>
        <dbReference type="ARBA" id="ARBA00022490"/>
    </source>
</evidence>
<keyword evidence="10 14" id="KW-0949">S-adenosyl-L-methionine</keyword>
<comment type="caution">
    <text evidence="14">Lacks conserved residue(s) required for the propagation of feature annotation.</text>
</comment>
<evidence type="ECO:0000256" key="13">
    <source>
        <dbReference type="ARBA" id="ARBA00047792"/>
    </source>
</evidence>
<dbReference type="PANTHER" id="PTHR42197">
    <property type="entry name" value="TRNA (CYTIDINE(56)-2'-O)-METHYLTRANSFERASE"/>
    <property type="match status" value="1"/>
</dbReference>